<dbReference type="GO" id="GO:0008610">
    <property type="term" value="P:lipid biosynthetic process"/>
    <property type="evidence" value="ECO:0007669"/>
    <property type="project" value="TreeGrafter"/>
</dbReference>
<gene>
    <name evidence="4" type="primary">rifR</name>
    <name evidence="4" type="ORF">GCM10012275_01680</name>
</gene>
<organism evidence="4 5">
    <name type="scientific">Longimycelium tulufanense</name>
    <dbReference type="NCBI Taxonomy" id="907463"/>
    <lineage>
        <taxon>Bacteria</taxon>
        <taxon>Bacillati</taxon>
        <taxon>Actinomycetota</taxon>
        <taxon>Actinomycetes</taxon>
        <taxon>Pseudonocardiales</taxon>
        <taxon>Pseudonocardiaceae</taxon>
        <taxon>Longimycelium</taxon>
    </lineage>
</organism>
<dbReference type="RefSeq" id="WP_189052851.1">
    <property type="nucleotide sequence ID" value="NZ_BMMK01000001.1"/>
</dbReference>
<reference evidence="4" key="1">
    <citation type="journal article" date="2014" name="Int. J. Syst. Evol. Microbiol.">
        <title>Complete genome sequence of Corynebacterium casei LMG S-19264T (=DSM 44701T), isolated from a smear-ripened cheese.</title>
        <authorList>
            <consortium name="US DOE Joint Genome Institute (JGI-PGF)"/>
            <person name="Walter F."/>
            <person name="Albersmeier A."/>
            <person name="Kalinowski J."/>
            <person name="Ruckert C."/>
        </authorList>
    </citation>
    <scope>NUCLEOTIDE SEQUENCE</scope>
    <source>
        <strain evidence="4">CGMCC 4.5737</strain>
    </source>
</reference>
<comment type="caution">
    <text evidence="4">The sequence shown here is derived from an EMBL/GenBank/DDBJ whole genome shotgun (WGS) entry which is preliminary data.</text>
</comment>
<evidence type="ECO:0000259" key="3">
    <source>
        <dbReference type="SMART" id="SM00824"/>
    </source>
</evidence>
<dbReference type="Gene3D" id="3.40.50.1820">
    <property type="entry name" value="alpha/beta hydrolase"/>
    <property type="match status" value="1"/>
</dbReference>
<dbReference type="InterPro" id="IPR001031">
    <property type="entry name" value="Thioesterase"/>
</dbReference>
<dbReference type="EMBL" id="BMMK01000001">
    <property type="protein sequence ID" value="GGM33949.1"/>
    <property type="molecule type" value="Genomic_DNA"/>
</dbReference>
<accession>A0A8J3C9V2</accession>
<dbReference type="SMART" id="SM00824">
    <property type="entry name" value="PKS_TE"/>
    <property type="match status" value="1"/>
</dbReference>
<evidence type="ECO:0000313" key="5">
    <source>
        <dbReference type="Proteomes" id="UP000637578"/>
    </source>
</evidence>
<feature type="domain" description="Thioesterase TesA-like" evidence="3">
    <location>
        <begin position="25"/>
        <end position="247"/>
    </location>
</feature>
<comment type="similarity">
    <text evidence="1">Belongs to the thioesterase family.</text>
</comment>
<sequence>MTDLANDNPWFRRYAPCPENGLRLLCFPHAGGSASSFLWLCKKLSPALDAVAVQYPGRQDRYREPHFGTIQQLAGQIVDNLGAVADRPLALFGHSMGAVTAFEVARRLEHTNGTSPVVLFVSGRRAPSVRREDRVHQRDDRGLIAEIKALGGTDSRLLADEEILSMVLPTVRADYRAIETYRYAPGPAVSCPIVALTGDEDPRASIDDVTLWAEHTTGEFDLHVLRGGHFFLNEQPQQVTRVVTERLAGQLASCSPCERGPDPATGRVRSGCVM</sequence>
<reference evidence="4" key="2">
    <citation type="submission" date="2020-09" db="EMBL/GenBank/DDBJ databases">
        <authorList>
            <person name="Sun Q."/>
            <person name="Zhou Y."/>
        </authorList>
    </citation>
    <scope>NUCLEOTIDE SEQUENCE</scope>
    <source>
        <strain evidence="4">CGMCC 4.5737</strain>
    </source>
</reference>
<dbReference type="GO" id="GO:0016787">
    <property type="term" value="F:hydrolase activity"/>
    <property type="evidence" value="ECO:0007669"/>
    <property type="project" value="UniProtKB-KW"/>
</dbReference>
<dbReference type="InterPro" id="IPR020802">
    <property type="entry name" value="TesA-like"/>
</dbReference>
<keyword evidence="5" id="KW-1185">Reference proteome</keyword>
<dbReference type="Proteomes" id="UP000637578">
    <property type="component" value="Unassembled WGS sequence"/>
</dbReference>
<dbReference type="AlphaFoldDB" id="A0A8J3C9V2"/>
<evidence type="ECO:0000256" key="2">
    <source>
        <dbReference type="ARBA" id="ARBA00022801"/>
    </source>
</evidence>
<dbReference type="SUPFAM" id="SSF53474">
    <property type="entry name" value="alpha/beta-Hydrolases"/>
    <property type="match status" value="1"/>
</dbReference>
<keyword evidence="2 4" id="KW-0378">Hydrolase</keyword>
<dbReference type="InterPro" id="IPR029058">
    <property type="entry name" value="AB_hydrolase_fold"/>
</dbReference>
<dbReference type="PANTHER" id="PTHR11487">
    <property type="entry name" value="THIOESTERASE"/>
    <property type="match status" value="1"/>
</dbReference>
<evidence type="ECO:0000256" key="1">
    <source>
        <dbReference type="ARBA" id="ARBA00007169"/>
    </source>
</evidence>
<proteinExistence type="inferred from homology"/>
<dbReference type="PANTHER" id="PTHR11487:SF0">
    <property type="entry name" value="S-ACYL FATTY ACID SYNTHASE THIOESTERASE, MEDIUM CHAIN"/>
    <property type="match status" value="1"/>
</dbReference>
<dbReference type="Pfam" id="PF00975">
    <property type="entry name" value="Thioesterase"/>
    <property type="match status" value="1"/>
</dbReference>
<protein>
    <submittedName>
        <fullName evidence="4">Oleoyl-ACP hydrolase</fullName>
    </submittedName>
</protein>
<name>A0A8J3C9V2_9PSEU</name>
<evidence type="ECO:0000313" key="4">
    <source>
        <dbReference type="EMBL" id="GGM33949.1"/>
    </source>
</evidence>
<dbReference type="InterPro" id="IPR012223">
    <property type="entry name" value="TEII"/>
</dbReference>